<dbReference type="EMBL" id="ASHM01007706">
    <property type="protein sequence ID" value="PNY15480.1"/>
    <property type="molecule type" value="Genomic_DNA"/>
</dbReference>
<keyword evidence="1" id="KW-0862">Zinc</keyword>
<dbReference type="PANTHER" id="PTHR31286:SF171">
    <property type="entry name" value="CCHC-TYPE DOMAIN-CONTAINING PROTEIN"/>
    <property type="match status" value="1"/>
</dbReference>
<evidence type="ECO:0000259" key="3">
    <source>
        <dbReference type="PROSITE" id="PS50158"/>
    </source>
</evidence>
<reference evidence="4 5" key="2">
    <citation type="journal article" date="2017" name="Front. Plant Sci.">
        <title>Gene Classification and Mining of Molecular Markers Useful in Red Clover (Trifolium pratense) Breeding.</title>
        <authorList>
            <person name="Istvanek J."/>
            <person name="Dluhosova J."/>
            <person name="Dluhos P."/>
            <person name="Patkova L."/>
            <person name="Nedelnik J."/>
            <person name="Repkova J."/>
        </authorList>
    </citation>
    <scope>NUCLEOTIDE SEQUENCE [LARGE SCALE GENOMIC DNA]</scope>
    <source>
        <strain evidence="5">cv. Tatra</strain>
        <tissue evidence="4">Young leaves</tissue>
    </source>
</reference>
<comment type="caution">
    <text evidence="4">The sequence shown here is derived from an EMBL/GenBank/DDBJ whole genome shotgun (WGS) entry which is preliminary data.</text>
</comment>
<sequence length="535" mass="59457">MDFTFTANLPPPAEQRLPPEPPDKGGSGNGSNIDKVHEKREMISFRDKVLGKQAVITRERVDLLANKLAKVELVKGNRLMPMLHVEGKVIEELSIPWKDALVIKLLGKKLGYNTMKNKLETTWKLVGGIELMDIGNAFYMVKFDGEDDKNKVINGGPWMIYDHYLAVSQWSPTFNAATATIDKTMVWIRVPSLNLVYYDESLLWALASMVGNPVKVDLHTLRVERGRFARMCVEIDLTKPVVGRVGVNGEWYQVQYEGLHIICTQCGCYGHLLKDCAQTKKKPVTEVAKTANSPATEGTPVTPPQTQIEAKITEESAWNMVPNREEGDPDFLHGDWIRVERKKRGNKFNASNNSGIPFPTNVQNQSKELNKPVIEHNNGNHVNTSQRSEAGPNQNSKRKFKKKRPRYDTTGTNKISQHVTSKVDVSTSMGVYNGGHNTINAKVTQIPNHIQMEKNASLIKSGIPNVENIHGASTSIAQKHHKDYDIGNGSVKQNISKSTHVDMASATIVGAAQNMSPEEMKSSFGAAEDTSMHLN</sequence>
<dbReference type="InterPro" id="IPR040256">
    <property type="entry name" value="At4g02000-like"/>
</dbReference>
<dbReference type="GO" id="GO:0003676">
    <property type="term" value="F:nucleic acid binding"/>
    <property type="evidence" value="ECO:0007669"/>
    <property type="project" value="InterPro"/>
</dbReference>
<dbReference type="PANTHER" id="PTHR31286">
    <property type="entry name" value="GLYCINE-RICH CELL WALL STRUCTURAL PROTEIN 1.8-LIKE"/>
    <property type="match status" value="1"/>
</dbReference>
<dbReference type="Pfam" id="PF14111">
    <property type="entry name" value="DUF4283"/>
    <property type="match status" value="1"/>
</dbReference>
<keyword evidence="1" id="KW-0863">Zinc-finger</keyword>
<name>A0A2K3PJL3_TRIPR</name>
<dbReference type="GO" id="GO:0008270">
    <property type="term" value="F:zinc ion binding"/>
    <property type="evidence" value="ECO:0007669"/>
    <property type="project" value="UniProtKB-KW"/>
</dbReference>
<feature type="region of interest" description="Disordered" evidence="2">
    <location>
        <begin position="514"/>
        <end position="535"/>
    </location>
</feature>
<evidence type="ECO:0000313" key="5">
    <source>
        <dbReference type="Proteomes" id="UP000236291"/>
    </source>
</evidence>
<evidence type="ECO:0000256" key="1">
    <source>
        <dbReference type="PROSITE-ProRule" id="PRU00047"/>
    </source>
</evidence>
<feature type="compositionally biased region" description="Basic residues" evidence="2">
    <location>
        <begin position="396"/>
        <end position="405"/>
    </location>
</feature>
<dbReference type="Proteomes" id="UP000236291">
    <property type="component" value="Unassembled WGS sequence"/>
</dbReference>
<feature type="compositionally biased region" description="Polar residues" evidence="2">
    <location>
        <begin position="377"/>
        <end position="395"/>
    </location>
</feature>
<dbReference type="STRING" id="57577.A0A2K3PJL3"/>
<accession>A0A2K3PJL3</accession>
<reference evidence="4 5" key="1">
    <citation type="journal article" date="2014" name="Am. J. Bot.">
        <title>Genome assembly and annotation for red clover (Trifolium pratense; Fabaceae).</title>
        <authorList>
            <person name="Istvanek J."/>
            <person name="Jaros M."/>
            <person name="Krenek A."/>
            <person name="Repkova J."/>
        </authorList>
    </citation>
    <scope>NUCLEOTIDE SEQUENCE [LARGE SCALE GENOMIC DNA]</scope>
    <source>
        <strain evidence="5">cv. Tatra</strain>
        <tissue evidence="4">Young leaves</tissue>
    </source>
</reference>
<feature type="region of interest" description="Disordered" evidence="2">
    <location>
        <begin position="1"/>
        <end position="34"/>
    </location>
</feature>
<dbReference type="InterPro" id="IPR001878">
    <property type="entry name" value="Znf_CCHC"/>
</dbReference>
<keyword evidence="1" id="KW-0479">Metal-binding</keyword>
<proteinExistence type="predicted"/>
<organism evidence="4 5">
    <name type="scientific">Trifolium pratense</name>
    <name type="common">Red clover</name>
    <dbReference type="NCBI Taxonomy" id="57577"/>
    <lineage>
        <taxon>Eukaryota</taxon>
        <taxon>Viridiplantae</taxon>
        <taxon>Streptophyta</taxon>
        <taxon>Embryophyta</taxon>
        <taxon>Tracheophyta</taxon>
        <taxon>Spermatophyta</taxon>
        <taxon>Magnoliopsida</taxon>
        <taxon>eudicotyledons</taxon>
        <taxon>Gunneridae</taxon>
        <taxon>Pentapetalae</taxon>
        <taxon>rosids</taxon>
        <taxon>fabids</taxon>
        <taxon>Fabales</taxon>
        <taxon>Fabaceae</taxon>
        <taxon>Papilionoideae</taxon>
        <taxon>50 kb inversion clade</taxon>
        <taxon>NPAAA clade</taxon>
        <taxon>Hologalegina</taxon>
        <taxon>IRL clade</taxon>
        <taxon>Trifolieae</taxon>
        <taxon>Trifolium</taxon>
    </lineage>
</organism>
<evidence type="ECO:0000256" key="2">
    <source>
        <dbReference type="SAM" id="MobiDB-lite"/>
    </source>
</evidence>
<feature type="region of interest" description="Disordered" evidence="2">
    <location>
        <begin position="374"/>
        <end position="412"/>
    </location>
</feature>
<gene>
    <name evidence="4" type="ORF">L195_g012176</name>
</gene>
<dbReference type="PROSITE" id="PS50158">
    <property type="entry name" value="ZF_CCHC"/>
    <property type="match status" value="1"/>
</dbReference>
<dbReference type="AlphaFoldDB" id="A0A2K3PJL3"/>
<feature type="domain" description="CCHC-type" evidence="3">
    <location>
        <begin position="263"/>
        <end position="278"/>
    </location>
</feature>
<evidence type="ECO:0000313" key="4">
    <source>
        <dbReference type="EMBL" id="PNY15480.1"/>
    </source>
</evidence>
<protein>
    <recommendedName>
        <fullName evidence="3">CCHC-type domain-containing protein</fullName>
    </recommendedName>
</protein>
<dbReference type="InterPro" id="IPR025558">
    <property type="entry name" value="DUF4283"/>
</dbReference>